<dbReference type="InterPro" id="IPR023213">
    <property type="entry name" value="CAT-like_dom_sf"/>
</dbReference>
<dbReference type="Pfam" id="PF00302">
    <property type="entry name" value="CAT"/>
    <property type="match status" value="1"/>
</dbReference>
<name>A0A0R1KEA2_9LACO</name>
<dbReference type="InterPro" id="IPR001707">
    <property type="entry name" value="Cmp_AcTrfase"/>
</dbReference>
<dbReference type="SUPFAM" id="SSF52777">
    <property type="entry name" value="CoA-dependent acyltransferases"/>
    <property type="match status" value="1"/>
</dbReference>
<dbReference type="SMART" id="SM01059">
    <property type="entry name" value="CAT"/>
    <property type="match status" value="1"/>
</dbReference>
<dbReference type="OrthoDB" id="9801766at2"/>
<proteinExistence type="predicted"/>
<dbReference type="PIRSF" id="PIRSF000440">
    <property type="entry name" value="CAT"/>
    <property type="match status" value="1"/>
</dbReference>
<keyword evidence="3" id="KW-1185">Reference proteome</keyword>
<comment type="caution">
    <text evidence="2">The sequence shown here is derived from an EMBL/GenBank/DDBJ whole genome shotgun (WGS) entry which is preliminary data.</text>
</comment>
<dbReference type="GO" id="GO:0008811">
    <property type="term" value="F:chloramphenicol O-acetyltransferase activity"/>
    <property type="evidence" value="ECO:0007669"/>
    <property type="project" value="InterPro"/>
</dbReference>
<dbReference type="STRING" id="1423773.FD30_GL000063"/>
<dbReference type="RefSeq" id="WP_056943431.1">
    <property type="nucleotide sequence ID" value="NZ_AZDT01000001.1"/>
</dbReference>
<accession>A0A0R1KEA2</accession>
<dbReference type="Proteomes" id="UP000051162">
    <property type="component" value="Unassembled WGS sequence"/>
</dbReference>
<protein>
    <submittedName>
        <fullName evidence="2">Chloramphenicol O-acetyltransferase</fullName>
    </submittedName>
</protein>
<dbReference type="AlphaFoldDB" id="A0A0R1KEA2"/>
<feature type="active site" description="Proton acceptor" evidence="1">
    <location>
        <position position="194"/>
    </location>
</feature>
<evidence type="ECO:0000313" key="3">
    <source>
        <dbReference type="Proteomes" id="UP000051162"/>
    </source>
</evidence>
<organism evidence="2 3">
    <name type="scientific">Levilactobacillus namurensis DSM 19117</name>
    <dbReference type="NCBI Taxonomy" id="1423773"/>
    <lineage>
        <taxon>Bacteria</taxon>
        <taxon>Bacillati</taxon>
        <taxon>Bacillota</taxon>
        <taxon>Bacilli</taxon>
        <taxon>Lactobacillales</taxon>
        <taxon>Lactobacillaceae</taxon>
        <taxon>Levilactobacillus</taxon>
    </lineage>
</organism>
<dbReference type="Gene3D" id="3.30.559.10">
    <property type="entry name" value="Chloramphenicol acetyltransferase-like domain"/>
    <property type="match status" value="1"/>
</dbReference>
<dbReference type="GeneID" id="84781863"/>
<keyword evidence="2" id="KW-0808">Transferase</keyword>
<evidence type="ECO:0000256" key="1">
    <source>
        <dbReference type="PIRSR" id="PIRSR000440-1"/>
    </source>
</evidence>
<dbReference type="PATRIC" id="fig|1423773.3.peg.63"/>
<dbReference type="PANTHER" id="PTHR38474:SF2">
    <property type="entry name" value="CHLORAMPHENICOL ACETYLTRANSFERASE"/>
    <property type="match status" value="1"/>
</dbReference>
<dbReference type="PANTHER" id="PTHR38474">
    <property type="entry name" value="SLR0299 PROTEIN"/>
    <property type="match status" value="1"/>
</dbReference>
<dbReference type="EMBL" id="AZDT01000001">
    <property type="protein sequence ID" value="KRK78234.1"/>
    <property type="molecule type" value="Genomic_DNA"/>
</dbReference>
<sequence>MSTLNTHFTPIDQSSWERRDYFYYFTQMAPTGFSLTANLDVTATRAWTKTHHRKFNATYLYLVSRILTQHPEMRIGRVDDQLVTFDVIHPSYTIIHADHTMANLWTAYDDNFDTFYHRYLADLANYGQVPGPMPKTPLATNLYPIGSLPWLHFTNYTPLPFTPLKTFFPVFQAGQFAFDDQGRCQLPLSVTIHHAVADGYHVSMLFHDLQAAFNRPDQLLTA</sequence>
<evidence type="ECO:0000313" key="2">
    <source>
        <dbReference type="EMBL" id="KRK78234.1"/>
    </source>
</evidence>
<reference evidence="2 3" key="1">
    <citation type="journal article" date="2015" name="Genome Announc.">
        <title>Expanding the biotechnology potential of lactobacilli through comparative genomics of 213 strains and associated genera.</title>
        <authorList>
            <person name="Sun Z."/>
            <person name="Harris H.M."/>
            <person name="McCann A."/>
            <person name="Guo C."/>
            <person name="Argimon S."/>
            <person name="Zhang W."/>
            <person name="Yang X."/>
            <person name="Jeffery I.B."/>
            <person name="Cooney J.C."/>
            <person name="Kagawa T.F."/>
            <person name="Liu W."/>
            <person name="Song Y."/>
            <person name="Salvetti E."/>
            <person name="Wrobel A."/>
            <person name="Rasinkangas P."/>
            <person name="Parkhill J."/>
            <person name="Rea M.C."/>
            <person name="O'Sullivan O."/>
            <person name="Ritari J."/>
            <person name="Douillard F.P."/>
            <person name="Paul Ross R."/>
            <person name="Yang R."/>
            <person name="Briner A.E."/>
            <person name="Felis G.E."/>
            <person name="de Vos W.M."/>
            <person name="Barrangou R."/>
            <person name="Klaenhammer T.R."/>
            <person name="Caufield P.W."/>
            <person name="Cui Y."/>
            <person name="Zhang H."/>
            <person name="O'Toole P.W."/>
        </authorList>
    </citation>
    <scope>NUCLEOTIDE SEQUENCE [LARGE SCALE GENOMIC DNA]</scope>
    <source>
        <strain evidence="2 3">DSM 19117</strain>
    </source>
</reference>
<gene>
    <name evidence="2" type="ORF">FD30_GL000063</name>
</gene>